<dbReference type="InterPro" id="IPR002549">
    <property type="entry name" value="AI-2E-like"/>
</dbReference>
<sequence>MPDSDRLRDSSTTYAHLGWLLFVVGLVASAAFVAWHVVGMVVLGVFGYYAMRPIRDRVESVVESRQVAAVATVLAVLVPVVLLVFYLGVRALSRLQRMSHPLTPASLVDRLNVLGSLTPEQRQQVQTLLSDPTAVLSGSGGALFSNVDLVTQVVGAVTGLLMLLALAVTLSYVLLARDHGLSSTFVDLVGGRDTTVYAYAAAVDEDLESVFFGNFLFAMLMAVVAVVVYWATNLLAPDEMAVPMVLALGLLTGIASLVPIVVGKLVYVPVLAYLGVQALRSGGTELAFVGAVGVVYVLVLDLVPQALVQPYLSGRRLDTTLLLFSFIIGPMVFGWYGFFLLPILMILLLEAVRLVLPELLRGDRPRPSVLVDTDPGTNPREEREDVPDQGEDVEDVPDRGEPVGDVPRQSETADD</sequence>
<evidence type="ECO:0000256" key="6">
    <source>
        <dbReference type="SAM" id="MobiDB-lite"/>
    </source>
</evidence>
<comment type="subcellular location">
    <subcellularLocation>
        <location evidence="1">Membrane</location>
        <topology evidence="1">Multi-pass membrane protein</topology>
    </subcellularLocation>
</comment>
<evidence type="ECO:0000256" key="5">
    <source>
        <dbReference type="ARBA" id="ARBA00023136"/>
    </source>
</evidence>
<feature type="transmembrane region" description="Helical" evidence="7">
    <location>
        <begin position="67"/>
        <end position="89"/>
    </location>
</feature>
<organism evidence="8 9">
    <name type="scientific">Salinigranum rubrum</name>
    <dbReference type="NCBI Taxonomy" id="755307"/>
    <lineage>
        <taxon>Archaea</taxon>
        <taxon>Methanobacteriati</taxon>
        <taxon>Methanobacteriota</taxon>
        <taxon>Stenosarchaea group</taxon>
        <taxon>Halobacteria</taxon>
        <taxon>Halobacteriales</taxon>
        <taxon>Haloferacaceae</taxon>
        <taxon>Salinigranum</taxon>
    </lineage>
</organism>
<keyword evidence="5 7" id="KW-0472">Membrane</keyword>
<feature type="region of interest" description="Disordered" evidence="6">
    <location>
        <begin position="367"/>
        <end position="415"/>
    </location>
</feature>
<dbReference type="OrthoDB" id="282734at2157"/>
<evidence type="ECO:0000313" key="9">
    <source>
        <dbReference type="Proteomes" id="UP000236584"/>
    </source>
</evidence>
<feature type="transmembrane region" description="Helical" evidence="7">
    <location>
        <begin position="20"/>
        <end position="46"/>
    </location>
</feature>
<evidence type="ECO:0000256" key="2">
    <source>
        <dbReference type="ARBA" id="ARBA00009773"/>
    </source>
</evidence>
<feature type="transmembrane region" description="Helical" evidence="7">
    <location>
        <begin position="286"/>
        <end position="303"/>
    </location>
</feature>
<dbReference type="EMBL" id="CP026309">
    <property type="protein sequence ID" value="AUV83497.1"/>
    <property type="molecule type" value="Genomic_DNA"/>
</dbReference>
<proteinExistence type="inferred from homology"/>
<evidence type="ECO:0000256" key="1">
    <source>
        <dbReference type="ARBA" id="ARBA00004141"/>
    </source>
</evidence>
<feature type="transmembrane region" description="Helical" evidence="7">
    <location>
        <begin position="211"/>
        <end position="232"/>
    </location>
</feature>
<keyword evidence="4 7" id="KW-1133">Transmembrane helix</keyword>
<dbReference type="Pfam" id="PF01594">
    <property type="entry name" value="AI-2E_transport"/>
    <property type="match status" value="1"/>
</dbReference>
<dbReference type="Proteomes" id="UP000236584">
    <property type="component" value="Chromosome"/>
</dbReference>
<dbReference type="RefSeq" id="WP_103427186.1">
    <property type="nucleotide sequence ID" value="NZ_CP026309.1"/>
</dbReference>
<dbReference type="KEGG" id="srub:C2R22_19150"/>
<name>A0A2I8VNI7_9EURY</name>
<evidence type="ECO:0000256" key="7">
    <source>
        <dbReference type="SAM" id="Phobius"/>
    </source>
</evidence>
<protein>
    <submittedName>
        <fullName evidence="8">AI-2E family transporter</fullName>
    </submittedName>
</protein>
<evidence type="ECO:0000256" key="4">
    <source>
        <dbReference type="ARBA" id="ARBA00022989"/>
    </source>
</evidence>
<evidence type="ECO:0000313" key="8">
    <source>
        <dbReference type="EMBL" id="AUV83497.1"/>
    </source>
</evidence>
<dbReference type="AlphaFoldDB" id="A0A2I8VNI7"/>
<feature type="transmembrane region" description="Helical" evidence="7">
    <location>
        <begin position="323"/>
        <end position="356"/>
    </location>
</feature>
<feature type="transmembrane region" description="Helical" evidence="7">
    <location>
        <begin position="244"/>
        <end position="274"/>
    </location>
</feature>
<dbReference type="GO" id="GO:0016020">
    <property type="term" value="C:membrane"/>
    <property type="evidence" value="ECO:0007669"/>
    <property type="project" value="UniProtKB-SubCell"/>
</dbReference>
<feature type="transmembrane region" description="Helical" evidence="7">
    <location>
        <begin position="153"/>
        <end position="175"/>
    </location>
</feature>
<keyword evidence="9" id="KW-1185">Reference proteome</keyword>
<reference evidence="8 9" key="1">
    <citation type="submission" date="2018-01" db="EMBL/GenBank/DDBJ databases">
        <title>Complete genome sequence of Salinigranum rubrum GX10T, an extremely halophilic archaeon isolated from a marine solar saltern.</title>
        <authorList>
            <person name="Han S."/>
        </authorList>
    </citation>
    <scope>NUCLEOTIDE SEQUENCE [LARGE SCALE GENOMIC DNA]</scope>
    <source>
        <strain evidence="8 9">GX10</strain>
    </source>
</reference>
<comment type="similarity">
    <text evidence="2">Belongs to the autoinducer-2 exporter (AI-2E) (TC 2.A.86) family.</text>
</comment>
<feature type="compositionally biased region" description="Acidic residues" evidence="6">
    <location>
        <begin position="384"/>
        <end position="395"/>
    </location>
</feature>
<evidence type="ECO:0000256" key="3">
    <source>
        <dbReference type="ARBA" id="ARBA00022692"/>
    </source>
</evidence>
<gene>
    <name evidence="8" type="ORF">C2R22_19150</name>
</gene>
<accession>A0A2I8VNI7</accession>
<keyword evidence="3 7" id="KW-0812">Transmembrane</keyword>
<dbReference type="GeneID" id="35594256"/>